<dbReference type="Gene3D" id="2.40.33.10">
    <property type="entry name" value="PK beta-barrel domain-like"/>
    <property type="match status" value="1"/>
</dbReference>
<dbReference type="RefSeq" id="WP_183774767.1">
    <property type="nucleotide sequence ID" value="NZ_JACHFW010000009.1"/>
</dbReference>
<keyword evidence="14" id="KW-0630">Potassium</keyword>
<gene>
    <name evidence="22" type="ORF">HNP82_002293</name>
</gene>
<dbReference type="EMBL" id="JACHFW010000009">
    <property type="protein sequence ID" value="MBB5265154.1"/>
    <property type="molecule type" value="Genomic_DNA"/>
</dbReference>
<comment type="pathway">
    <text evidence="3 18">Carbohydrate degradation; glycolysis; pyruvate from D-glyceraldehyde 3-phosphate: step 5/5.</text>
</comment>
<evidence type="ECO:0000256" key="14">
    <source>
        <dbReference type="ARBA" id="ARBA00022958"/>
    </source>
</evidence>
<sequence>MRKTKIICTMGPVLESDQMIRTLMLEGMDVARFNFSHGDHAEQKGRLDRLKRIREELGLPVAALLDTKGPEIRIGKFENGKVELKKGQLFTLTTKEITGNQDQVSISYKDLLKDVEEGMTILLDDGLIALKIERMTSTDIICKVVNDGVLGDKKGVNIPGAKLSMPFISQKDYDDIIFGIENGFDFIAASFTRTADDILEIRRIFQEKNCHSMNIIAKIENMQGVENIDEIIRVADGIMIARGDMGVEIPLEDVPVIQKMIIKKVCEAGKQVITATQMLDSMMKNPRPTRAEATDVANAIYDGTSAIMLSGETAAGLYPVEALKTMVRIAVRTEQDIDYRKRFKMRENNDRPDVTNAISHATCTTATDLGASAIITVTKSGKTARMISKFRPECPMIGCTTEDYVCRQLNLSWGVVPLLIKEESDTDDLFEHAVDAAQKTDIVKQGDLVVITAGVPLGISGTTNLIKVHVAGHILIKGKGLSDRNATGSLCVCGSKEDLDENFKEGDIIVIKETDNEMLPYIKKASGLIVEEEGLNSHAAIVGLSLDLPVILGASHAVKILKSGAVVTINGRDGLVCCN</sequence>
<comment type="similarity">
    <text evidence="5 18">Belongs to the pyruvate kinase family.</text>
</comment>
<dbReference type="PRINTS" id="PR01050">
    <property type="entry name" value="PYRUVTKNASE"/>
</dbReference>
<dbReference type="FunFam" id="2.40.33.10:FF:000001">
    <property type="entry name" value="Pyruvate kinase"/>
    <property type="match status" value="1"/>
</dbReference>
<evidence type="ECO:0000256" key="16">
    <source>
        <dbReference type="ARBA" id="ARBA00023317"/>
    </source>
</evidence>
<dbReference type="InterPro" id="IPR015806">
    <property type="entry name" value="Pyrv_Knase_insert_dom_sf"/>
</dbReference>
<evidence type="ECO:0000259" key="20">
    <source>
        <dbReference type="Pfam" id="PF00391"/>
    </source>
</evidence>
<feature type="domain" description="Pyruvate kinase C-terminal" evidence="21">
    <location>
        <begin position="356"/>
        <end position="469"/>
    </location>
</feature>
<evidence type="ECO:0000256" key="5">
    <source>
        <dbReference type="ARBA" id="ARBA00008663"/>
    </source>
</evidence>
<dbReference type="GO" id="GO:0004743">
    <property type="term" value="F:pyruvate kinase activity"/>
    <property type="evidence" value="ECO:0007669"/>
    <property type="project" value="UniProtKB-UniRule"/>
</dbReference>
<feature type="domain" description="Pyruvate kinase barrel" evidence="19">
    <location>
        <begin position="1"/>
        <end position="322"/>
    </location>
</feature>
<protein>
    <recommendedName>
        <fullName evidence="7 17">Pyruvate kinase</fullName>
        <ecNumber evidence="6 17">2.7.1.40</ecNumber>
    </recommendedName>
</protein>
<dbReference type="PANTHER" id="PTHR11817">
    <property type="entry name" value="PYRUVATE KINASE"/>
    <property type="match status" value="1"/>
</dbReference>
<reference evidence="22 23" key="1">
    <citation type="submission" date="2020-08" db="EMBL/GenBank/DDBJ databases">
        <title>Genomic Encyclopedia of Type Strains, Phase IV (KMG-IV): sequencing the most valuable type-strain genomes for metagenomic binning, comparative biology and taxonomic classification.</title>
        <authorList>
            <person name="Goeker M."/>
        </authorList>
    </citation>
    <scope>NUCLEOTIDE SEQUENCE [LARGE SCALE GENOMIC DNA]</scope>
    <source>
        <strain evidence="22 23">DSM 106146</strain>
    </source>
</reference>
<dbReference type="AlphaFoldDB" id="A0A7W8HB13"/>
<comment type="cofactor">
    <cofactor evidence="2">
        <name>K(+)</name>
        <dbReference type="ChEBI" id="CHEBI:29103"/>
    </cofactor>
</comment>
<keyword evidence="8 18" id="KW-0808">Transferase</keyword>
<evidence type="ECO:0000256" key="3">
    <source>
        <dbReference type="ARBA" id="ARBA00004997"/>
    </source>
</evidence>
<evidence type="ECO:0000256" key="17">
    <source>
        <dbReference type="NCBIfam" id="TIGR01064"/>
    </source>
</evidence>
<evidence type="ECO:0000256" key="1">
    <source>
        <dbReference type="ARBA" id="ARBA00001946"/>
    </source>
</evidence>
<keyword evidence="16 22" id="KW-0670">Pyruvate</keyword>
<dbReference type="InterPro" id="IPR015795">
    <property type="entry name" value="Pyrv_Knase_C"/>
</dbReference>
<dbReference type="NCBIfam" id="TIGR01064">
    <property type="entry name" value="pyruv_kin"/>
    <property type="match status" value="1"/>
</dbReference>
<dbReference type="InterPro" id="IPR015813">
    <property type="entry name" value="Pyrv/PenolPyrv_kinase-like_dom"/>
</dbReference>
<dbReference type="InterPro" id="IPR001697">
    <property type="entry name" value="Pyr_Knase"/>
</dbReference>
<dbReference type="InterPro" id="IPR015793">
    <property type="entry name" value="Pyrv_Knase_brl"/>
</dbReference>
<evidence type="ECO:0000256" key="15">
    <source>
        <dbReference type="ARBA" id="ARBA00023152"/>
    </source>
</evidence>
<dbReference type="Proteomes" id="UP000543642">
    <property type="component" value="Unassembled WGS sequence"/>
</dbReference>
<proteinExistence type="inferred from homology"/>
<evidence type="ECO:0000256" key="6">
    <source>
        <dbReference type="ARBA" id="ARBA00012142"/>
    </source>
</evidence>
<organism evidence="22 23">
    <name type="scientific">Catenibacillus scindens</name>
    <dbReference type="NCBI Taxonomy" id="673271"/>
    <lineage>
        <taxon>Bacteria</taxon>
        <taxon>Bacillati</taxon>
        <taxon>Bacillota</taxon>
        <taxon>Clostridia</taxon>
        <taxon>Lachnospirales</taxon>
        <taxon>Lachnospiraceae</taxon>
        <taxon>Catenibacillus</taxon>
    </lineage>
</organism>
<keyword evidence="11 18" id="KW-0418">Kinase</keyword>
<evidence type="ECO:0000256" key="7">
    <source>
        <dbReference type="ARBA" id="ARBA00018587"/>
    </source>
</evidence>
<dbReference type="EC" id="2.7.1.40" evidence="6 17"/>
<evidence type="ECO:0000313" key="23">
    <source>
        <dbReference type="Proteomes" id="UP000543642"/>
    </source>
</evidence>
<dbReference type="GO" id="GO:0000287">
    <property type="term" value="F:magnesium ion binding"/>
    <property type="evidence" value="ECO:0007669"/>
    <property type="project" value="UniProtKB-UniRule"/>
</dbReference>
<accession>A0A7W8HB13</accession>
<feature type="domain" description="PEP-utilising enzyme mobile" evidence="20">
    <location>
        <begin position="503"/>
        <end position="574"/>
    </location>
</feature>
<evidence type="ECO:0000259" key="21">
    <source>
        <dbReference type="Pfam" id="PF02887"/>
    </source>
</evidence>
<evidence type="ECO:0000256" key="18">
    <source>
        <dbReference type="RuleBase" id="RU000504"/>
    </source>
</evidence>
<dbReference type="GO" id="GO:0030955">
    <property type="term" value="F:potassium ion binding"/>
    <property type="evidence" value="ECO:0007669"/>
    <property type="project" value="UniProtKB-UniRule"/>
</dbReference>
<evidence type="ECO:0000256" key="9">
    <source>
        <dbReference type="ARBA" id="ARBA00022723"/>
    </source>
</evidence>
<keyword evidence="12" id="KW-0067">ATP-binding</keyword>
<dbReference type="FunFam" id="3.20.20.60:FF:000025">
    <property type="entry name" value="Pyruvate kinase"/>
    <property type="match status" value="1"/>
</dbReference>
<dbReference type="SUPFAM" id="SSF51621">
    <property type="entry name" value="Phosphoenolpyruvate/pyruvate domain"/>
    <property type="match status" value="1"/>
</dbReference>
<evidence type="ECO:0000256" key="11">
    <source>
        <dbReference type="ARBA" id="ARBA00022777"/>
    </source>
</evidence>
<dbReference type="GO" id="GO:0016301">
    <property type="term" value="F:kinase activity"/>
    <property type="evidence" value="ECO:0007669"/>
    <property type="project" value="UniProtKB-KW"/>
</dbReference>
<dbReference type="SUPFAM" id="SSF50800">
    <property type="entry name" value="PK beta-barrel domain-like"/>
    <property type="match status" value="1"/>
</dbReference>
<dbReference type="Gene3D" id="3.50.30.10">
    <property type="entry name" value="Phosphohistidine domain"/>
    <property type="match status" value="1"/>
</dbReference>
<dbReference type="InterPro" id="IPR008279">
    <property type="entry name" value="PEP-util_enz_mobile_dom"/>
</dbReference>
<keyword evidence="13 18" id="KW-0460">Magnesium</keyword>
<dbReference type="InterPro" id="IPR040442">
    <property type="entry name" value="Pyrv_kinase-like_dom_sf"/>
</dbReference>
<dbReference type="Pfam" id="PF00224">
    <property type="entry name" value="PK"/>
    <property type="match status" value="1"/>
</dbReference>
<evidence type="ECO:0000313" key="22">
    <source>
        <dbReference type="EMBL" id="MBB5265154.1"/>
    </source>
</evidence>
<name>A0A7W8HB13_9FIRM</name>
<dbReference type="InterPro" id="IPR036637">
    <property type="entry name" value="Phosphohistidine_dom_sf"/>
</dbReference>
<dbReference type="SUPFAM" id="SSF52935">
    <property type="entry name" value="PK C-terminal domain-like"/>
    <property type="match status" value="1"/>
</dbReference>
<evidence type="ECO:0000256" key="10">
    <source>
        <dbReference type="ARBA" id="ARBA00022741"/>
    </source>
</evidence>
<evidence type="ECO:0000256" key="12">
    <source>
        <dbReference type="ARBA" id="ARBA00022840"/>
    </source>
</evidence>
<keyword evidence="23" id="KW-1185">Reference proteome</keyword>
<dbReference type="InterPro" id="IPR011037">
    <property type="entry name" value="Pyrv_Knase-like_insert_dom_sf"/>
</dbReference>
<evidence type="ECO:0000256" key="4">
    <source>
        <dbReference type="ARBA" id="ARBA00006237"/>
    </source>
</evidence>
<evidence type="ECO:0000256" key="2">
    <source>
        <dbReference type="ARBA" id="ARBA00001958"/>
    </source>
</evidence>
<dbReference type="Gene3D" id="3.40.1380.20">
    <property type="entry name" value="Pyruvate kinase, C-terminal domain"/>
    <property type="match status" value="1"/>
</dbReference>
<keyword evidence="9" id="KW-0479">Metal-binding</keyword>
<keyword evidence="10" id="KW-0547">Nucleotide-binding</keyword>
<evidence type="ECO:0000256" key="13">
    <source>
        <dbReference type="ARBA" id="ARBA00022842"/>
    </source>
</evidence>
<dbReference type="Pfam" id="PF02887">
    <property type="entry name" value="PK_C"/>
    <property type="match status" value="1"/>
</dbReference>
<comment type="catalytic activity">
    <reaction evidence="18">
        <text>pyruvate + ATP = phosphoenolpyruvate + ADP + H(+)</text>
        <dbReference type="Rhea" id="RHEA:18157"/>
        <dbReference type="ChEBI" id="CHEBI:15361"/>
        <dbReference type="ChEBI" id="CHEBI:15378"/>
        <dbReference type="ChEBI" id="CHEBI:30616"/>
        <dbReference type="ChEBI" id="CHEBI:58702"/>
        <dbReference type="ChEBI" id="CHEBI:456216"/>
        <dbReference type="EC" id="2.7.1.40"/>
    </reaction>
</comment>
<comment type="cofactor">
    <cofactor evidence="1">
        <name>Mg(2+)</name>
        <dbReference type="ChEBI" id="CHEBI:18420"/>
    </cofactor>
</comment>
<evidence type="ECO:0000259" key="19">
    <source>
        <dbReference type="Pfam" id="PF00224"/>
    </source>
</evidence>
<evidence type="ECO:0000256" key="8">
    <source>
        <dbReference type="ARBA" id="ARBA00022679"/>
    </source>
</evidence>
<dbReference type="NCBIfam" id="NF004978">
    <property type="entry name" value="PRK06354.1"/>
    <property type="match status" value="1"/>
</dbReference>
<comment type="caution">
    <text evidence="22">The sequence shown here is derived from an EMBL/GenBank/DDBJ whole genome shotgun (WGS) entry which is preliminary data.</text>
</comment>
<comment type="similarity">
    <text evidence="4">In the C-terminal section; belongs to the PEP-utilizing enzyme family.</text>
</comment>
<keyword evidence="15 18" id="KW-0324">Glycolysis</keyword>
<dbReference type="SUPFAM" id="SSF52009">
    <property type="entry name" value="Phosphohistidine domain"/>
    <property type="match status" value="1"/>
</dbReference>
<dbReference type="InterPro" id="IPR036918">
    <property type="entry name" value="Pyrv_Knase_C_sf"/>
</dbReference>
<dbReference type="Gene3D" id="3.20.20.60">
    <property type="entry name" value="Phosphoenolpyruvate-binding domains"/>
    <property type="match status" value="1"/>
</dbReference>
<dbReference type="UniPathway" id="UPA00109">
    <property type="reaction ID" value="UER00188"/>
</dbReference>
<dbReference type="Pfam" id="PF00391">
    <property type="entry name" value="PEP-utilizers"/>
    <property type="match status" value="1"/>
</dbReference>
<dbReference type="GO" id="GO:0005524">
    <property type="term" value="F:ATP binding"/>
    <property type="evidence" value="ECO:0007669"/>
    <property type="project" value="UniProtKB-KW"/>
</dbReference>
<dbReference type="NCBIfam" id="NF004491">
    <property type="entry name" value="PRK05826.1"/>
    <property type="match status" value="1"/>
</dbReference>